<evidence type="ECO:0000256" key="3">
    <source>
        <dbReference type="PROSITE-ProRule" id="PRU01100"/>
    </source>
</evidence>
<keyword evidence="6" id="KW-1185">Reference proteome</keyword>
<dbReference type="EMBL" id="JACJIA010000026">
    <property type="protein sequence ID" value="MBA8957624.1"/>
    <property type="molecule type" value="Genomic_DNA"/>
</dbReference>
<evidence type="ECO:0000259" key="4">
    <source>
        <dbReference type="PROSITE" id="PS51764"/>
    </source>
</evidence>
<evidence type="ECO:0000256" key="2">
    <source>
        <dbReference type="ARBA" id="ARBA00023295"/>
    </source>
</evidence>
<dbReference type="Pfam" id="PF02156">
    <property type="entry name" value="Glyco_hydro_26"/>
    <property type="match status" value="1"/>
</dbReference>
<dbReference type="SUPFAM" id="SSF51445">
    <property type="entry name" value="(Trans)glycosidases"/>
    <property type="match status" value="1"/>
</dbReference>
<feature type="active site" description="Proton donor" evidence="3">
    <location>
        <position position="141"/>
    </location>
</feature>
<dbReference type="AlphaFoldDB" id="A0A7W3M0H7"/>
<dbReference type="RefSeq" id="WP_182849425.1">
    <property type="nucleotide sequence ID" value="NZ_BAAALP010000067.1"/>
</dbReference>
<proteinExistence type="inferred from homology"/>
<dbReference type="PROSITE" id="PS51764">
    <property type="entry name" value="GH26"/>
    <property type="match status" value="1"/>
</dbReference>
<sequence>MRPPGTRLVAVLSAGALSGAFLTGCGEERRTAPEPRVLLGANAQNRRQIEEREADAGRRLPGVRVFRRWDEPLLGPDMEWARSGKRALFVSVKARRKDGAVIRWRDIADARRGEPLHDDVLAQARELKAFGGTVHLVFNHEPEARPSRPMGSAADYVAAWRRVVRVHRKEGVTNVRYVWTVTHLAFGRNGGREAEAYYPGDDYVDAIGVDAYNWYTCLSRDTPWLSLRELIEPHRRFGLRHPGKPLMVLEWASAEDKAVSGRKAAWIREAAALFRLPDYRGYTALLYWDDRHAPDASHIRCDLDYRSSPSALEAWREMVAGAPYRAP</sequence>
<dbReference type="Gene3D" id="3.20.20.80">
    <property type="entry name" value="Glycosidases"/>
    <property type="match status" value="1"/>
</dbReference>
<organism evidence="5 6">
    <name type="scientific">Actinomadura namibiensis</name>
    <dbReference type="NCBI Taxonomy" id="182080"/>
    <lineage>
        <taxon>Bacteria</taxon>
        <taxon>Bacillati</taxon>
        <taxon>Actinomycetota</taxon>
        <taxon>Actinomycetes</taxon>
        <taxon>Streptosporangiales</taxon>
        <taxon>Thermomonosporaceae</taxon>
        <taxon>Actinomadura</taxon>
    </lineage>
</organism>
<keyword evidence="1 3" id="KW-0378">Hydrolase</keyword>
<dbReference type="GO" id="GO:0004553">
    <property type="term" value="F:hydrolase activity, hydrolyzing O-glycosyl compounds"/>
    <property type="evidence" value="ECO:0007669"/>
    <property type="project" value="InterPro"/>
</dbReference>
<evidence type="ECO:0000313" key="5">
    <source>
        <dbReference type="EMBL" id="MBA8957624.1"/>
    </source>
</evidence>
<name>A0A7W3M0H7_ACTNM</name>
<evidence type="ECO:0000256" key="1">
    <source>
        <dbReference type="ARBA" id="ARBA00022801"/>
    </source>
</evidence>
<protein>
    <recommendedName>
        <fullName evidence="4">GH26 domain-containing protein</fullName>
    </recommendedName>
</protein>
<dbReference type="PROSITE" id="PS51257">
    <property type="entry name" value="PROKAR_LIPOPROTEIN"/>
    <property type="match status" value="1"/>
</dbReference>
<feature type="domain" description="GH26" evidence="4">
    <location>
        <begin position="3"/>
        <end position="315"/>
    </location>
</feature>
<evidence type="ECO:0000313" key="6">
    <source>
        <dbReference type="Proteomes" id="UP000572680"/>
    </source>
</evidence>
<accession>A0A7W3M0H7</accession>
<keyword evidence="2 3" id="KW-0326">Glycosidase</keyword>
<dbReference type="Proteomes" id="UP000572680">
    <property type="component" value="Unassembled WGS sequence"/>
</dbReference>
<dbReference type="InterPro" id="IPR022790">
    <property type="entry name" value="GH26_dom"/>
</dbReference>
<comment type="similarity">
    <text evidence="3">Belongs to the glycosyl hydrolase 26 family.</text>
</comment>
<feature type="active site" description="Nucleophile" evidence="3">
    <location>
        <position position="250"/>
    </location>
</feature>
<dbReference type="InterPro" id="IPR017853">
    <property type="entry name" value="GH"/>
</dbReference>
<reference evidence="5 6" key="1">
    <citation type="submission" date="2020-08" db="EMBL/GenBank/DDBJ databases">
        <title>Genomic Encyclopedia of Type Strains, Phase IV (KMG-IV): sequencing the most valuable type-strain genomes for metagenomic binning, comparative biology and taxonomic classification.</title>
        <authorList>
            <person name="Goeker M."/>
        </authorList>
    </citation>
    <scope>NUCLEOTIDE SEQUENCE [LARGE SCALE GENOMIC DNA]</scope>
    <source>
        <strain evidence="5 6">DSM 44197</strain>
    </source>
</reference>
<gene>
    <name evidence="5" type="ORF">HNR61_009319</name>
</gene>
<comment type="caution">
    <text evidence="5">The sequence shown here is derived from an EMBL/GenBank/DDBJ whole genome shotgun (WGS) entry which is preliminary data.</text>
</comment>